<dbReference type="AlphaFoldDB" id="A0A6H0UD56"/>
<evidence type="ECO:0000256" key="1">
    <source>
        <dbReference type="ARBA" id="ARBA00005417"/>
    </source>
</evidence>
<evidence type="ECO:0000256" key="4">
    <source>
        <dbReference type="ARBA" id="ARBA00022840"/>
    </source>
</evidence>
<dbReference type="SUPFAM" id="SSF52540">
    <property type="entry name" value="P-loop containing nucleoside triphosphate hydrolases"/>
    <property type="match status" value="1"/>
</dbReference>
<dbReference type="InterPro" id="IPR003439">
    <property type="entry name" value="ABC_transporter-like_ATP-bd"/>
</dbReference>
<dbReference type="PANTHER" id="PTHR42711">
    <property type="entry name" value="ABC TRANSPORTER ATP-BINDING PROTEIN"/>
    <property type="match status" value="1"/>
</dbReference>
<feature type="domain" description="ABC transporter" evidence="5">
    <location>
        <begin position="5"/>
        <end position="230"/>
    </location>
</feature>
<evidence type="ECO:0000313" key="7">
    <source>
        <dbReference type="Proteomes" id="UP000501945"/>
    </source>
</evidence>
<organism evidence="6 7">
    <name type="scientific">Pseudolactococcus raffinolactis</name>
    <dbReference type="NCBI Taxonomy" id="1366"/>
    <lineage>
        <taxon>Bacteria</taxon>
        <taxon>Bacillati</taxon>
        <taxon>Bacillota</taxon>
        <taxon>Bacilli</taxon>
        <taxon>Lactobacillales</taxon>
        <taxon>Streptococcaceae</taxon>
        <taxon>Pseudolactococcus</taxon>
    </lineage>
</organism>
<evidence type="ECO:0000259" key="5">
    <source>
        <dbReference type="PROSITE" id="PS50893"/>
    </source>
</evidence>
<reference evidence="6 7" key="1">
    <citation type="submission" date="2019-12" db="EMBL/GenBank/DDBJ databases">
        <title>Whole genome sequences of Lactococcus raffinolactis strains isolated from sewage.</title>
        <authorList>
            <person name="Ybazeta G."/>
            <person name="Ross M."/>
            <person name="Brabant-Kirwan D."/>
            <person name="Saleh M."/>
            <person name="Dillon J.A."/>
            <person name="Splinter K."/>
            <person name="Nokhbeh R."/>
        </authorList>
    </citation>
    <scope>NUCLEOTIDE SEQUENCE [LARGE SCALE GENOMIC DNA]</scope>
    <source>
        <strain evidence="6 7">Lr_19_5</strain>
    </source>
</reference>
<gene>
    <name evidence="6" type="ORF">GU336_00715</name>
</gene>
<accession>A0A6H0UD56</accession>
<dbReference type="InterPro" id="IPR003593">
    <property type="entry name" value="AAA+_ATPase"/>
</dbReference>
<dbReference type="RefSeq" id="WP_167838239.1">
    <property type="nucleotide sequence ID" value="NZ_CP047616.1"/>
</dbReference>
<keyword evidence="3" id="KW-0547">Nucleotide-binding</keyword>
<evidence type="ECO:0000256" key="2">
    <source>
        <dbReference type="ARBA" id="ARBA00022448"/>
    </source>
</evidence>
<dbReference type="InterPro" id="IPR027417">
    <property type="entry name" value="P-loop_NTPase"/>
</dbReference>
<dbReference type="InterPro" id="IPR017871">
    <property type="entry name" value="ABC_transporter-like_CS"/>
</dbReference>
<dbReference type="Pfam" id="PF00005">
    <property type="entry name" value="ABC_tran"/>
    <property type="match status" value="1"/>
</dbReference>
<sequence length="298" mass="32547">MSEIIKIENLKKSFGKFQALKDVTFTVNAGEVVGFLGPNGAGKSTTIRTLLGLLKKDSGNVMIFGQDVFTAADAIHEKIAYVPGETNVWDNMRGGDILALFAKLRKNVNLDKQAELIQAFHFDVNKKAKAYSKGNKQKIALISALATEADLYIFDEPTSGLDPLMENVFQTEVKRLKQAGKAILLSSHILSEVEKLADTIVIIKDGEIIERGSLQELRSITQSKMIVTTRTELSGLRDFSSVSQLQISGNTATFLLDDAGVPAVMSYLAAQEIIKIATQKPTLDELFMDKYAEGGDAL</sequence>
<comment type="similarity">
    <text evidence="1">Belongs to the ABC transporter superfamily.</text>
</comment>
<evidence type="ECO:0000256" key="3">
    <source>
        <dbReference type="ARBA" id="ARBA00022741"/>
    </source>
</evidence>
<dbReference type="Proteomes" id="UP000501945">
    <property type="component" value="Chromosome"/>
</dbReference>
<dbReference type="InterPro" id="IPR050763">
    <property type="entry name" value="ABC_transporter_ATP-binding"/>
</dbReference>
<dbReference type="PROSITE" id="PS50893">
    <property type="entry name" value="ABC_TRANSPORTER_2"/>
    <property type="match status" value="1"/>
</dbReference>
<evidence type="ECO:0000313" key="6">
    <source>
        <dbReference type="EMBL" id="QIW52797.1"/>
    </source>
</evidence>
<name>A0A6H0UD56_9LACT</name>
<keyword evidence="2" id="KW-0813">Transport</keyword>
<dbReference type="GO" id="GO:0016887">
    <property type="term" value="F:ATP hydrolysis activity"/>
    <property type="evidence" value="ECO:0007669"/>
    <property type="project" value="InterPro"/>
</dbReference>
<protein>
    <submittedName>
        <fullName evidence="6">ATP-binding cassette domain-containing protein</fullName>
    </submittedName>
</protein>
<dbReference type="EMBL" id="CP047616">
    <property type="protein sequence ID" value="QIW52797.1"/>
    <property type="molecule type" value="Genomic_DNA"/>
</dbReference>
<proteinExistence type="inferred from homology"/>
<dbReference type="Pfam" id="PF13732">
    <property type="entry name" value="DrrA1-3_C"/>
    <property type="match status" value="1"/>
</dbReference>
<dbReference type="CDD" id="cd03230">
    <property type="entry name" value="ABC_DR_subfamily_A"/>
    <property type="match status" value="1"/>
</dbReference>
<dbReference type="PANTHER" id="PTHR42711:SF5">
    <property type="entry name" value="ABC TRANSPORTER ATP-BINDING PROTEIN NATA"/>
    <property type="match status" value="1"/>
</dbReference>
<dbReference type="PROSITE" id="PS00211">
    <property type="entry name" value="ABC_TRANSPORTER_1"/>
    <property type="match status" value="1"/>
</dbReference>
<dbReference type="Gene3D" id="3.40.50.300">
    <property type="entry name" value="P-loop containing nucleotide triphosphate hydrolases"/>
    <property type="match status" value="1"/>
</dbReference>
<dbReference type="InterPro" id="IPR025302">
    <property type="entry name" value="DrrA1/2-like_C"/>
</dbReference>
<keyword evidence="4 6" id="KW-0067">ATP-binding</keyword>
<dbReference type="GO" id="GO:0005524">
    <property type="term" value="F:ATP binding"/>
    <property type="evidence" value="ECO:0007669"/>
    <property type="project" value="UniProtKB-KW"/>
</dbReference>
<dbReference type="SMART" id="SM00382">
    <property type="entry name" value="AAA"/>
    <property type="match status" value="1"/>
</dbReference>